<keyword evidence="2" id="KW-0812">Transmembrane</keyword>
<dbReference type="OrthoDB" id="427138at2759"/>
<dbReference type="AlphaFoldDB" id="F0XVW8"/>
<evidence type="ECO:0008006" key="5">
    <source>
        <dbReference type="Google" id="ProtNLM"/>
    </source>
</evidence>
<dbReference type="EMBL" id="GL833120">
    <property type="protein sequence ID" value="EGB13071.1"/>
    <property type="molecule type" value="Genomic_DNA"/>
</dbReference>
<gene>
    <name evidence="3" type="ORF">AURANDRAFT_70546</name>
</gene>
<reference evidence="3 4" key="1">
    <citation type="journal article" date="2011" name="Proc. Natl. Acad. Sci. U.S.A.">
        <title>Niche of harmful alga Aureococcus anophagefferens revealed through ecogenomics.</title>
        <authorList>
            <person name="Gobler C.J."/>
            <person name="Berry D.L."/>
            <person name="Dyhrman S.T."/>
            <person name="Wilhelm S.W."/>
            <person name="Salamov A."/>
            <person name="Lobanov A.V."/>
            <person name="Zhang Y."/>
            <person name="Collier J.L."/>
            <person name="Wurch L.L."/>
            <person name="Kustka A.B."/>
            <person name="Dill B.D."/>
            <person name="Shah M."/>
            <person name="VerBerkmoes N.C."/>
            <person name="Kuo A."/>
            <person name="Terry A."/>
            <person name="Pangilinan J."/>
            <person name="Lindquist E.A."/>
            <person name="Lucas S."/>
            <person name="Paulsen I.T."/>
            <person name="Hattenrath-Lehmann T.K."/>
            <person name="Talmage S.C."/>
            <person name="Walker E.A."/>
            <person name="Koch F."/>
            <person name="Burson A.M."/>
            <person name="Marcoval M.A."/>
            <person name="Tang Y.Z."/>
            <person name="Lecleir G.R."/>
            <person name="Coyne K.J."/>
            <person name="Berg G.M."/>
            <person name="Bertrand E.M."/>
            <person name="Saito M.A."/>
            <person name="Gladyshev V.N."/>
            <person name="Grigoriev I.V."/>
        </authorList>
    </citation>
    <scope>NUCLEOTIDE SEQUENCE [LARGE SCALE GENOMIC DNA]</scope>
    <source>
        <strain evidence="4">CCMP 1984</strain>
    </source>
</reference>
<feature type="region of interest" description="Disordered" evidence="1">
    <location>
        <begin position="119"/>
        <end position="306"/>
    </location>
</feature>
<dbReference type="eggNOG" id="ENOG502S2PZ">
    <property type="taxonomic scope" value="Eukaryota"/>
</dbReference>
<feature type="transmembrane region" description="Helical" evidence="2">
    <location>
        <begin position="560"/>
        <end position="578"/>
    </location>
</feature>
<evidence type="ECO:0000256" key="1">
    <source>
        <dbReference type="SAM" id="MobiDB-lite"/>
    </source>
</evidence>
<organism evidence="4">
    <name type="scientific">Aureococcus anophagefferens</name>
    <name type="common">Harmful bloom alga</name>
    <dbReference type="NCBI Taxonomy" id="44056"/>
    <lineage>
        <taxon>Eukaryota</taxon>
        <taxon>Sar</taxon>
        <taxon>Stramenopiles</taxon>
        <taxon>Ochrophyta</taxon>
        <taxon>Pelagophyceae</taxon>
        <taxon>Pelagomonadales</taxon>
        <taxon>Pelagomonadaceae</taxon>
        <taxon>Aureococcus</taxon>
    </lineage>
</organism>
<keyword evidence="2" id="KW-1133">Transmembrane helix</keyword>
<proteinExistence type="predicted"/>
<dbReference type="RefSeq" id="XP_009032673.1">
    <property type="nucleotide sequence ID" value="XM_009034425.1"/>
</dbReference>
<keyword evidence="4" id="KW-1185">Reference proteome</keyword>
<feature type="transmembrane region" description="Helical" evidence="2">
    <location>
        <begin position="663"/>
        <end position="685"/>
    </location>
</feature>
<sequence length="931" mass="100916">MSGFASGYQLKRLRGLLEKKSSDGTWRVQFFTAHKSKLYYMDPDADLTEQPPRASMDLLEGLAKIERKGEKLVLWVDDKRRHQLRSCRAPSDADGPQPSLDDWELSLRERRLVAKKLREERAARRAARPARPSREDLRSADYAPPAAESPRLAPTPERPQYSGAAKVYVDNSKPRTPRPTLASPGMPRGPTSSSSAAAASYARRDPAPSPGMPRGPTASGPSYSSRAQHGAKPAMERSPGGRPRSDREQASWDAFVARTAAENAADEAAAPAPAPAAGDARPRAVSPRSSSAASSPRSPRASDGALDRFLAADVDRLSMTQLREGLMAAGFRDVDGSEPALRRKAADLQDRLLGRPPQPARAAPASVRQGLDDDEDDDDDDDKAARAKIIAFYQKHNPNKVRDVDALIIKYRDVGVGASELLLAVQKKYARSQEKKSNQFSKGASQELAPILGGKSSGPAQLSFGASTAVGEGAALDELRSARSGAAWVLDKTLREKEEAKWEALVASASGKAPPKVAACLNRCAPAVAWAAVGCEVCVPVYVKVFKALYYVLSKLPTDVLGIVWGLCLVFFGGVYPLTMAAFEAFRQCGGADTYAALHDLQVQYGNAKKALEDDDALDADGDGVADVEQRAVAETIRRKNYLVLTATDPVALDRGFKGLYTAWVAVIAVLKIQFAQMVALGSAIGDFLGQLLRVPLTQVLVHVMDKETQKWIPTIIFYTCKVVAIAVAIHVQKLLSAFYSAVRGGLLVSRNVMYVLDRKGVFKLDPNETYVDEVTGWALAAVGFYLQFSGGFAMPPFALERLGWRHVYDECCDHATSDAHLDRVPAAARAVFVAATQGDDFYAGRQVTLGAWGPRAAVLDPAEAPAPGAGVAFYRRPDAFGFEFRGPSTFRDDRLHWNLDRTITTGGWFAGEALQFGGTGPWRKLLLYRE</sequence>
<dbReference type="GeneID" id="20227813"/>
<accession>F0XVW8</accession>
<dbReference type="InParanoid" id="F0XVW8"/>
<dbReference type="Proteomes" id="UP000002729">
    <property type="component" value="Unassembled WGS sequence"/>
</dbReference>
<evidence type="ECO:0000256" key="2">
    <source>
        <dbReference type="SAM" id="Phobius"/>
    </source>
</evidence>
<keyword evidence="2" id="KW-0472">Membrane</keyword>
<feature type="compositionally biased region" description="Low complexity" evidence="1">
    <location>
        <begin position="257"/>
        <end position="302"/>
    </location>
</feature>
<dbReference type="KEGG" id="aaf:AURANDRAFT_70546"/>
<feature type="compositionally biased region" description="Low complexity" evidence="1">
    <location>
        <begin position="188"/>
        <end position="201"/>
    </location>
</feature>
<evidence type="ECO:0000313" key="3">
    <source>
        <dbReference type="EMBL" id="EGB13071.1"/>
    </source>
</evidence>
<protein>
    <recommendedName>
        <fullName evidence="5">PH domain-containing protein</fullName>
    </recommendedName>
</protein>
<name>F0XVW8_AURAN</name>
<feature type="region of interest" description="Disordered" evidence="1">
    <location>
        <begin position="349"/>
        <end position="382"/>
    </location>
</feature>
<evidence type="ECO:0000313" key="4">
    <source>
        <dbReference type="Proteomes" id="UP000002729"/>
    </source>
</evidence>
<feature type="compositionally biased region" description="Acidic residues" evidence="1">
    <location>
        <begin position="372"/>
        <end position="382"/>
    </location>
</feature>